<organism evidence="1 2">
    <name type="scientific">Filobasidium floriforme</name>
    <dbReference type="NCBI Taxonomy" id="5210"/>
    <lineage>
        <taxon>Eukaryota</taxon>
        <taxon>Fungi</taxon>
        <taxon>Dikarya</taxon>
        <taxon>Basidiomycota</taxon>
        <taxon>Agaricomycotina</taxon>
        <taxon>Tremellomycetes</taxon>
        <taxon>Filobasidiales</taxon>
        <taxon>Filobasidiaceae</taxon>
        <taxon>Filobasidium</taxon>
    </lineage>
</organism>
<sequence>MMKRHRRYDSAHSLPTSVRSATSLLSTLLPDVTVEGPSGGTEYLHRSDLLERLQEDLPKARDELRRWQTSEHRSGYNSFGAFVVCANQLNTSDGTTRLCASCQTNAAKAQKEGKPYQHYSSRCGTLDTYRSLVQDLGAFCDLVAQIYRDAATCLRRAFEAETPEDEEHEIPWTCTHDTVQPDDAEPCCCPTCAIKFVEEAKALSSDRMPSMQSVKNAYTLEREGSLQSQTETTYLRSIFTVPDNPADLKRTTTLNRWNSDRSGWDYCAKSQMHPSQIVYDLSAAAGSIMTIQETVTDLHEILNAKIRDSNADGESITSHPESLTVYRTGVVALPKRYKHIRSRSDGSYLSITSVLSQNQSETTRALGRRRRRLSNSCKEAASELVSAIGSFRSDQTAQSR</sequence>
<protein>
    <submittedName>
        <fullName evidence="1">Uncharacterized protein</fullName>
    </submittedName>
</protein>
<gene>
    <name evidence="1" type="ORF">FFLO_01540</name>
</gene>
<name>A0A8K0NUS0_9TREE</name>
<dbReference type="Proteomes" id="UP000812966">
    <property type="component" value="Unassembled WGS sequence"/>
</dbReference>
<reference evidence="1" key="1">
    <citation type="submission" date="2020-04" db="EMBL/GenBank/DDBJ databases">
        <title>Analysis of mating type loci in Filobasidium floriforme.</title>
        <authorList>
            <person name="Nowrousian M."/>
        </authorList>
    </citation>
    <scope>NUCLEOTIDE SEQUENCE</scope>
    <source>
        <strain evidence="1">CBS 6242</strain>
    </source>
</reference>
<comment type="caution">
    <text evidence="1">The sequence shown here is derived from an EMBL/GenBank/DDBJ whole genome shotgun (WGS) entry which is preliminary data.</text>
</comment>
<dbReference type="EMBL" id="JABELV010000022">
    <property type="protein sequence ID" value="KAG7562982.1"/>
    <property type="molecule type" value="Genomic_DNA"/>
</dbReference>
<proteinExistence type="predicted"/>
<keyword evidence="2" id="KW-1185">Reference proteome</keyword>
<evidence type="ECO:0000313" key="1">
    <source>
        <dbReference type="EMBL" id="KAG7562982.1"/>
    </source>
</evidence>
<accession>A0A8K0NUS0</accession>
<evidence type="ECO:0000313" key="2">
    <source>
        <dbReference type="Proteomes" id="UP000812966"/>
    </source>
</evidence>
<dbReference type="AlphaFoldDB" id="A0A8K0NUS0"/>